<proteinExistence type="predicted"/>
<protein>
    <submittedName>
        <fullName evidence="1">Uncharacterized protein</fullName>
    </submittedName>
</protein>
<name>A0A1X9SJZ0_9VIRU</name>
<evidence type="ECO:0000313" key="1">
    <source>
        <dbReference type="EMBL" id="ARQ96536.1"/>
    </source>
</evidence>
<dbReference type="KEGG" id="vg:32878845"/>
<evidence type="ECO:0000313" key="2">
    <source>
        <dbReference type="Proteomes" id="UP000201341"/>
    </source>
</evidence>
<sequence length="69" mass="8405">MSFEIERKEDKIFITYKNLDYEIEPISINVEIEVKKFEECVQKFREKGIIKPELEAMIRFVFYGDCVEY</sequence>
<dbReference type="RefSeq" id="YP_009362938.1">
    <property type="nucleotide sequence ID" value="NC_034628.1"/>
</dbReference>
<dbReference type="Proteomes" id="UP000201341">
    <property type="component" value="Segment"/>
</dbReference>
<accession>A0A1X9SJZ0</accession>
<dbReference type="GeneID" id="32878845"/>
<reference evidence="1 2" key="1">
    <citation type="journal article" date="2017" name="Viruses">
        <title>Differentiation and structure in Sulfolobus islandicus rod-shaped virus populations.</title>
        <authorList>
            <person name="Bautista M.A."/>
            <person name="Black J.A."/>
            <person name="Youngblut N.D."/>
            <person name="Whitaker R.J."/>
        </authorList>
    </citation>
    <scope>NUCLEOTIDE SEQUENCE [LARGE SCALE GENOMIC DNA]</scope>
</reference>
<organism evidence="1 2">
    <name type="scientific">Sulfolobus islandicus rod-shaped virus 4</name>
    <dbReference type="NCBI Taxonomy" id="1983547"/>
    <lineage>
        <taxon>Viruses</taxon>
        <taxon>Adnaviria</taxon>
        <taxon>Zilligvirae</taxon>
        <taxon>Taleaviricota</taxon>
        <taxon>Tokiviricetes</taxon>
        <taxon>Ligamenvirales</taxon>
        <taxon>Rudiviridae</taxon>
        <taxon>Usarudivirus</taxon>
        <taxon>Usarudivirus yellowstonense</taxon>
        <taxon>Usarudivirus SIRV4</taxon>
    </lineage>
</organism>
<dbReference type="OrthoDB" id="22021at10239"/>
<keyword evidence="2" id="KW-1185">Reference proteome</keyword>
<dbReference type="EMBL" id="KY744231">
    <property type="protein sequence ID" value="ARQ96536.1"/>
    <property type="molecule type" value="Genomic_DNA"/>
</dbReference>